<accession>A0ABD3V8X9</accession>
<evidence type="ECO:0000313" key="2">
    <source>
        <dbReference type="Proteomes" id="UP001634394"/>
    </source>
</evidence>
<comment type="caution">
    <text evidence="1">The sequence shown here is derived from an EMBL/GenBank/DDBJ whole genome shotgun (WGS) entry which is preliminary data.</text>
</comment>
<keyword evidence="2" id="KW-1185">Reference proteome</keyword>
<organism evidence="1 2">
    <name type="scientific">Sinanodonta woodiana</name>
    <name type="common">Chinese pond mussel</name>
    <name type="synonym">Anodonta woodiana</name>
    <dbReference type="NCBI Taxonomy" id="1069815"/>
    <lineage>
        <taxon>Eukaryota</taxon>
        <taxon>Metazoa</taxon>
        <taxon>Spiralia</taxon>
        <taxon>Lophotrochozoa</taxon>
        <taxon>Mollusca</taxon>
        <taxon>Bivalvia</taxon>
        <taxon>Autobranchia</taxon>
        <taxon>Heteroconchia</taxon>
        <taxon>Palaeoheterodonta</taxon>
        <taxon>Unionida</taxon>
        <taxon>Unionoidea</taxon>
        <taxon>Unionidae</taxon>
        <taxon>Unioninae</taxon>
        <taxon>Sinanodonta</taxon>
    </lineage>
</organism>
<dbReference type="EMBL" id="JBJQND010000013">
    <property type="protein sequence ID" value="KAL3858047.1"/>
    <property type="molecule type" value="Genomic_DNA"/>
</dbReference>
<proteinExistence type="predicted"/>
<reference evidence="1 2" key="1">
    <citation type="submission" date="2024-11" db="EMBL/GenBank/DDBJ databases">
        <title>Chromosome-level genome assembly of the freshwater bivalve Anodonta woodiana.</title>
        <authorList>
            <person name="Chen X."/>
        </authorList>
    </citation>
    <scope>NUCLEOTIDE SEQUENCE [LARGE SCALE GENOMIC DNA]</scope>
    <source>
        <strain evidence="1">MN2024</strain>
        <tissue evidence="1">Gills</tissue>
    </source>
</reference>
<protein>
    <submittedName>
        <fullName evidence="1">Uncharacterized protein</fullName>
    </submittedName>
</protein>
<dbReference type="AlphaFoldDB" id="A0ABD3V8X9"/>
<name>A0ABD3V8X9_SINWO</name>
<dbReference type="Proteomes" id="UP001634394">
    <property type="component" value="Unassembled WGS sequence"/>
</dbReference>
<sequence length="342" mass="40268">MMRRENQAKISSKFSRQPSFYKGFDHPSRNQELVLVLDPAARTHSHMHSMVPYTLPNQHQSVDANGLLHLDGFLEFERDDGARTFCELMSLNRLERSLDFSPSDDWNYFQSAQNLWSIEEKLEYLVSICHAGCRKLKKIQSAFHQGYYLYKYTERDREQCTNFIQKHMSLSQSKKLKQLYMQLGCFRTLSHCTLSIRHIVNHITHVRNLIESQSLEARQFWKFPPSKDPYQFLQAYQEWHHLEESAVYHMGLPDNQCDVDVIKQHTMQILTNVTSDSIWKIEHFLANSAVENRYLLMIDKGNLGNCFILYRNKSGAFSLMDDRFKCLRNMESGSKIHLLTIQ</sequence>
<evidence type="ECO:0000313" key="1">
    <source>
        <dbReference type="EMBL" id="KAL3858047.1"/>
    </source>
</evidence>
<gene>
    <name evidence="1" type="ORF">ACJMK2_012663</name>
</gene>